<dbReference type="CDD" id="cd07812">
    <property type="entry name" value="SRPBCC"/>
    <property type="match status" value="1"/>
</dbReference>
<evidence type="ECO:0000313" key="1">
    <source>
        <dbReference type="EMBL" id="PKZ66239.1"/>
    </source>
</evidence>
<comment type="caution">
    <text evidence="1">The sequence shown here is derived from an EMBL/GenBank/DDBJ whole genome shotgun (WGS) entry which is preliminary data.</text>
</comment>
<organism evidence="1 2">
    <name type="scientific">Gordonia terrae</name>
    <dbReference type="NCBI Taxonomy" id="2055"/>
    <lineage>
        <taxon>Bacteria</taxon>
        <taxon>Bacillati</taxon>
        <taxon>Actinomycetota</taxon>
        <taxon>Actinomycetes</taxon>
        <taxon>Mycobacteriales</taxon>
        <taxon>Gordoniaceae</taxon>
        <taxon>Gordonia</taxon>
    </lineage>
</organism>
<dbReference type="STRING" id="2055.BCM27_21950"/>
<dbReference type="Proteomes" id="UP000234662">
    <property type="component" value="Unassembled WGS sequence"/>
</dbReference>
<dbReference type="AlphaFoldDB" id="A0A2I1RAU4"/>
<dbReference type="RefSeq" id="WP_101819857.1">
    <property type="nucleotide sequence ID" value="NZ_PKJC01000004.1"/>
</dbReference>
<dbReference type="EMBL" id="PKJC01000004">
    <property type="protein sequence ID" value="PKZ66239.1"/>
    <property type="molecule type" value="Genomic_DNA"/>
</dbReference>
<dbReference type="InterPro" id="IPR023393">
    <property type="entry name" value="START-like_dom_sf"/>
</dbReference>
<gene>
    <name evidence="1" type="ORF">CYJ73_07095</name>
</gene>
<protein>
    <submittedName>
        <fullName evidence="1">Polyketide cyclase</fullName>
    </submittedName>
</protein>
<accession>A0A2I1RAU4</accession>
<dbReference type="Pfam" id="PF10604">
    <property type="entry name" value="Polyketide_cyc2"/>
    <property type="match status" value="1"/>
</dbReference>
<reference evidence="1 2" key="1">
    <citation type="submission" date="2017-12" db="EMBL/GenBank/DDBJ databases">
        <title>Phylogenetic diversity of female urinary microbiome.</title>
        <authorList>
            <person name="Thomas-White K."/>
            <person name="Wolfe A.J."/>
        </authorList>
    </citation>
    <scope>NUCLEOTIDE SEQUENCE [LARGE SCALE GENOMIC DNA]</scope>
    <source>
        <strain evidence="1 2">UMB0777</strain>
    </source>
</reference>
<dbReference type="Gene3D" id="3.30.530.20">
    <property type="match status" value="1"/>
</dbReference>
<dbReference type="SUPFAM" id="SSF55961">
    <property type="entry name" value="Bet v1-like"/>
    <property type="match status" value="1"/>
</dbReference>
<sequence>MTISDTDRDARFTHSESIHIDVTPQQVWDLVTDIGRTGEWSPICKACWWAEPATGPEVGAYFHGRNETPERVWETRSRVVAADEPREFAWMVNENAVRWSYTITPDGDGTTLTESWAVQPAGFDLFAERFGDDASRQLEQRRDAALAGIPATLAAIREIAERGPSAP</sequence>
<proteinExistence type="predicted"/>
<evidence type="ECO:0000313" key="2">
    <source>
        <dbReference type="Proteomes" id="UP000234662"/>
    </source>
</evidence>
<dbReference type="InterPro" id="IPR019587">
    <property type="entry name" value="Polyketide_cyclase/dehydratase"/>
</dbReference>
<name>A0A2I1RAU4_9ACTN</name>